<accession>A0A9N9YIH1</accession>
<dbReference type="AlphaFoldDB" id="A0A9N9YIH1"/>
<protein>
    <submittedName>
        <fullName evidence="1">Uncharacterized protein</fullName>
    </submittedName>
</protein>
<comment type="caution">
    <text evidence="1">The sequence shown here is derived from an EMBL/GenBank/DDBJ whole genome shotgun (WGS) entry which is preliminary data.</text>
</comment>
<proteinExistence type="predicted"/>
<evidence type="ECO:0000313" key="1">
    <source>
        <dbReference type="EMBL" id="CAH0025013.1"/>
    </source>
</evidence>
<reference evidence="1" key="1">
    <citation type="submission" date="2021-10" db="EMBL/GenBank/DDBJ databases">
        <authorList>
            <person name="Piombo E."/>
        </authorList>
    </citation>
    <scope>NUCLEOTIDE SEQUENCE</scope>
</reference>
<dbReference type="EMBL" id="CABFNQ020000702">
    <property type="protein sequence ID" value="CAH0025013.1"/>
    <property type="molecule type" value="Genomic_DNA"/>
</dbReference>
<evidence type="ECO:0000313" key="2">
    <source>
        <dbReference type="Proteomes" id="UP000696573"/>
    </source>
</evidence>
<name>A0A9N9YIH1_9HYPO</name>
<keyword evidence="2" id="KW-1185">Reference proteome</keyword>
<gene>
    <name evidence="1" type="ORF">CRHIZ90672A_00005158</name>
</gene>
<organism evidence="1 2">
    <name type="scientific">Clonostachys rhizophaga</name>
    <dbReference type="NCBI Taxonomy" id="160324"/>
    <lineage>
        <taxon>Eukaryota</taxon>
        <taxon>Fungi</taxon>
        <taxon>Dikarya</taxon>
        <taxon>Ascomycota</taxon>
        <taxon>Pezizomycotina</taxon>
        <taxon>Sordariomycetes</taxon>
        <taxon>Hypocreomycetidae</taxon>
        <taxon>Hypocreales</taxon>
        <taxon>Bionectriaceae</taxon>
        <taxon>Clonostachys</taxon>
    </lineage>
</organism>
<sequence length="68" mass="7151">MPIGVELSGDSHYGVKVWVTGLLNPRSIGAYCHDLASQAHHVHSVGGVPDGRLAGWTRDEATGASEAR</sequence>
<dbReference type="Proteomes" id="UP000696573">
    <property type="component" value="Unassembled WGS sequence"/>
</dbReference>